<dbReference type="Proteomes" id="UP000664096">
    <property type="component" value="Unassembled WGS sequence"/>
</dbReference>
<dbReference type="GO" id="GO:0005509">
    <property type="term" value="F:calcium ion binding"/>
    <property type="evidence" value="ECO:0007669"/>
    <property type="project" value="InterPro"/>
</dbReference>
<dbReference type="PROSITE" id="PS00330">
    <property type="entry name" value="HEMOLYSIN_CALCIUM"/>
    <property type="match status" value="2"/>
</dbReference>
<dbReference type="InterPro" id="IPR011049">
    <property type="entry name" value="Serralysin-like_metalloprot_C"/>
</dbReference>
<dbReference type="GO" id="GO:0009166">
    <property type="term" value="P:nucleotide catabolic process"/>
    <property type="evidence" value="ECO:0007669"/>
    <property type="project" value="InterPro"/>
</dbReference>
<dbReference type="PRINTS" id="PR00313">
    <property type="entry name" value="CABNDNGRPT"/>
</dbReference>
<protein>
    <submittedName>
        <fullName evidence="3">5'-nucleotidase C-terminal domain-containing protein</fullName>
    </submittedName>
</protein>
<evidence type="ECO:0000259" key="2">
    <source>
        <dbReference type="Pfam" id="PF03372"/>
    </source>
</evidence>
<dbReference type="SUPFAM" id="SSF56219">
    <property type="entry name" value="DNase I-like"/>
    <property type="match status" value="1"/>
</dbReference>
<feature type="domain" description="5'-Nucleotidase C-terminal" evidence="1">
    <location>
        <begin position="588"/>
        <end position="767"/>
    </location>
</feature>
<dbReference type="CDD" id="cd04486">
    <property type="entry name" value="YhcR_OBF_like"/>
    <property type="match status" value="1"/>
</dbReference>
<dbReference type="SUPFAM" id="SSF55816">
    <property type="entry name" value="5'-nucleotidase (syn. UDP-sugar hydrolase), C-terminal domain"/>
    <property type="match status" value="1"/>
</dbReference>
<dbReference type="Pfam" id="PF03372">
    <property type="entry name" value="Exo_endo_phos"/>
    <property type="match status" value="1"/>
</dbReference>
<dbReference type="RefSeq" id="WP_207141169.1">
    <property type="nucleotide sequence ID" value="NZ_JAEKJZ010000002.1"/>
</dbReference>
<feature type="domain" description="Endonuclease/exonuclease/phosphatase" evidence="2">
    <location>
        <begin position="1325"/>
        <end position="1617"/>
    </location>
</feature>
<dbReference type="InterPro" id="IPR029052">
    <property type="entry name" value="Metallo-depent_PP-like"/>
</dbReference>
<dbReference type="Gene3D" id="3.60.10.10">
    <property type="entry name" value="Endonuclease/exonuclease/phosphatase"/>
    <property type="match status" value="1"/>
</dbReference>
<dbReference type="SUPFAM" id="SSF51120">
    <property type="entry name" value="beta-Roll"/>
    <property type="match status" value="1"/>
</dbReference>
<dbReference type="Gene3D" id="2.150.10.10">
    <property type="entry name" value="Serralysin-like metalloprotease, C-terminal"/>
    <property type="match status" value="1"/>
</dbReference>
<dbReference type="Pfam" id="PF02872">
    <property type="entry name" value="5_nucleotid_C"/>
    <property type="match status" value="1"/>
</dbReference>
<dbReference type="Pfam" id="PF00353">
    <property type="entry name" value="HemolysinCabind"/>
    <property type="match status" value="1"/>
</dbReference>
<dbReference type="Gene3D" id="3.60.21.10">
    <property type="match status" value="1"/>
</dbReference>
<evidence type="ECO:0000313" key="3">
    <source>
        <dbReference type="EMBL" id="MBN9671331.1"/>
    </source>
</evidence>
<organism evidence="3 4">
    <name type="scientific">Roseibium aggregatum</name>
    <dbReference type="NCBI Taxonomy" id="187304"/>
    <lineage>
        <taxon>Bacteria</taxon>
        <taxon>Pseudomonadati</taxon>
        <taxon>Pseudomonadota</taxon>
        <taxon>Alphaproteobacteria</taxon>
        <taxon>Hyphomicrobiales</taxon>
        <taxon>Stappiaceae</taxon>
        <taxon>Roseibium</taxon>
    </lineage>
</organism>
<comment type="caution">
    <text evidence="3">The sequence shown here is derived from an EMBL/GenBank/DDBJ whole genome shotgun (WGS) entry which is preliminary data.</text>
</comment>
<dbReference type="PANTHER" id="PTHR42834">
    <property type="entry name" value="ENDONUCLEASE/EXONUCLEASE/PHOSPHATASE FAMILY PROTEIN (AFU_ORTHOLOGUE AFUA_3G09210)"/>
    <property type="match status" value="1"/>
</dbReference>
<evidence type="ECO:0000259" key="1">
    <source>
        <dbReference type="Pfam" id="PF02872"/>
    </source>
</evidence>
<dbReference type="EMBL" id="JAEKJZ010000002">
    <property type="protein sequence ID" value="MBN9671331.1"/>
    <property type="molecule type" value="Genomic_DNA"/>
</dbReference>
<dbReference type="InterPro" id="IPR018511">
    <property type="entry name" value="Hemolysin-typ_Ca-bd_CS"/>
</dbReference>
<sequence>MGFHSSSNFLRGLTPIKNTIFSEKSHGLDEAIEKLSANLQGFSFQKSGFDLGGFGHEKSGLFGFFHKGFSFGNLVIGTPGDDTLKGNSRDNIILGFSGDDYIRGKNGNDKIFAGAGDDTIKGGRGKDFIYGGDGEDTAVFSGYLSDYEIDRDGDEVTVTDLRWGRRDGKDTLVNVEYLQFKDQTISLVEPETFTLELLHFTDQEAALGAIEDAPNLSAVLNALRGEDLGDDGVADNTLTLSSGDAFIPGLFYDASEAVFGSGGIADIQIQNELGVQAIALGNHEFDFGTAELAGLISGDAAGDFSALSGTALDGLDFTGTDMPYLSTNLDYSTDANLAPLEVDGGQAPQGNAVSSSTVIDVNGELIGIVGATTPTLGSISSPGTLGISPVWAGSTPTSEELDDLAAIIQTEVDALLAANPGMNKIILLAHMQQIDIELALAERLENVDIIVAGGSNTRLFDDNDRARDGDSDQGEYPTFVTNAGGTATAVVNTDGSYKYVGRLVIDFDADGNIIADSYDAEVSGAYATDDQGVADLDAEGLIDPEIQAIVDAIQDEIVETESNVFGVSNVFLNGNRSGSGDAGDPDGVRTQETNLGNLTADANREYADEFFEGDAEVVISIKNGGGIRASIGQTVVPPGGSEAERLPNEEVVDGDGNVVKPEGGISENDIKTTLAFNNGLTLLTLTKTEIVALLEHGVSAVPGVSGRFPQISGVKLSYDPDLPEGARIVNAGIFDDDGNLIAELVRDGEIAGDADATFRVVTLDFLAASRFDEDGNFIGGGDGYPFPNLNEDPDAGELGDPDVIARVNATPLVQEGVATGDATFADDGTEQDALAEYLADNFATADTAYDEEDTGLGEDGRIQNLNFREDDVLPEAEDVLVINEVLGSTTGADSEYIELYGTPGKSLAGLSLIVVESDDQSSNGSIDRQFDFADDAVIGDNGFYLVANSTAQATYSVTPDALLADGFVENSSYTLALVETASLTGSAVSGAEVVLDTVGVSDGETAEFFHFDAPVVGPDGSFLPAGVVRVEDGVDTDTADDWALLDFNNDPAVNTPTSANGIVSGPAEVAIYDIQGAGHRSGYEGETVRTTGIVTAIAANGFYIQDAEGDGDIATSDGVFVYGSASGLAVGHEVQVDGSVVEYQFEPALSLTEISMTGVSVLSTGNALPDAVVLGVDRIQPTDVIDDDGLASFDPETDAIDFLESLEGMLVEVDNPLVVAGTNRFGEVTLAAGRGDESGTEGNKNAVVSEGDFNPEILLTDDALVDAPFAFTGDTFAANPVGVMDYTFGAYKLQLVEDVEVVSGGREQETSALYGDLTHMTVATVNTLNLNPDTGNPSDAEVDRLDMLAQTIVRNLNAPDVIALQEIQDNSGATDDGVTNASQTLQELVDAIAIAGGPQYAFASIDPVDGADGGQPGANIQNAFLYNPARVTLDPASLGKIEDSAFEEGGDGTAAEAAYEGTRKPLVGDFTFNLTGETVTIVGNHLKSKSQDDGLFGENQPPVQVTLDQRVDQATVINAFVEGEIADGNNVIVLGDMNDFQFSDTLDALANGGDDTAELINLVDFLELEDQYSFIFNGNSQMLDHILVNDALLAAAEIDAVHVNLDFGFPDNNASDHDPLLARFNMTGDLFTA</sequence>
<gene>
    <name evidence="3" type="ORF">JF539_13370</name>
</gene>
<dbReference type="InterPro" id="IPR036691">
    <property type="entry name" value="Endo/exonu/phosph_ase_sf"/>
</dbReference>
<dbReference type="InterPro" id="IPR005135">
    <property type="entry name" value="Endo/exonuclease/phosphatase"/>
</dbReference>
<dbReference type="GO" id="GO:0016787">
    <property type="term" value="F:hydrolase activity"/>
    <property type="evidence" value="ECO:0007669"/>
    <property type="project" value="InterPro"/>
</dbReference>
<accession>A0A939EEK0</accession>
<name>A0A939EEK0_9HYPH</name>
<dbReference type="SUPFAM" id="SSF56300">
    <property type="entry name" value="Metallo-dependent phosphatases"/>
    <property type="match status" value="1"/>
</dbReference>
<proteinExistence type="predicted"/>
<evidence type="ECO:0000313" key="4">
    <source>
        <dbReference type="Proteomes" id="UP000664096"/>
    </source>
</evidence>
<dbReference type="InterPro" id="IPR036907">
    <property type="entry name" value="5'-Nucleotdase_C_sf"/>
</dbReference>
<dbReference type="InterPro" id="IPR001343">
    <property type="entry name" value="Hemolysn_Ca-bd"/>
</dbReference>
<dbReference type="Gene3D" id="3.90.780.10">
    <property type="entry name" value="5'-Nucleotidase, C-terminal domain"/>
    <property type="match status" value="1"/>
</dbReference>
<dbReference type="PANTHER" id="PTHR42834:SF1">
    <property type="entry name" value="ENDONUCLEASE_EXONUCLEASE_PHOSPHATASE FAMILY PROTEIN (AFU_ORTHOLOGUE AFUA_3G09210)"/>
    <property type="match status" value="1"/>
</dbReference>
<dbReference type="InterPro" id="IPR008334">
    <property type="entry name" value="5'-Nucleotdase_C"/>
</dbReference>
<reference evidence="3" key="1">
    <citation type="submission" date="2020-12" db="EMBL/GenBank/DDBJ databases">
        <title>Oil enriched cultivation method for isolating marine PHA-producing bacteria.</title>
        <authorList>
            <person name="Zheng W."/>
            <person name="Yu S."/>
            <person name="Huang Y."/>
        </authorList>
    </citation>
    <scope>NUCLEOTIDE SEQUENCE</scope>
    <source>
        <strain evidence="3">SY-2-12</strain>
    </source>
</reference>